<dbReference type="PROSITE" id="PS51257">
    <property type="entry name" value="PROKAR_LIPOPROTEIN"/>
    <property type="match status" value="1"/>
</dbReference>
<proteinExistence type="predicted"/>
<gene>
    <name evidence="3" type="ORF">NCGR_LOCUS26446</name>
</gene>
<keyword evidence="4" id="KW-1185">Reference proteome</keyword>
<keyword evidence="2" id="KW-0732">Signal</keyword>
<evidence type="ECO:0000313" key="4">
    <source>
        <dbReference type="Proteomes" id="UP000604825"/>
    </source>
</evidence>
<feature type="signal peptide" evidence="2">
    <location>
        <begin position="1"/>
        <end position="28"/>
    </location>
</feature>
<comment type="caution">
    <text evidence="3">The sequence shown here is derived from an EMBL/GenBank/DDBJ whole genome shotgun (WGS) entry which is preliminary data.</text>
</comment>
<dbReference type="Proteomes" id="UP000604825">
    <property type="component" value="Unassembled WGS sequence"/>
</dbReference>
<dbReference type="AlphaFoldDB" id="A0A811P8N1"/>
<accession>A0A811P8N1</accession>
<sequence>MAAQARLRLLSTLTFLVVHVATTAPAAATSCPPRTCGNLTIAYPFWLPDQQPSSSSAPPCGPSAFQVDSHGGRASLARSFEQETPS</sequence>
<organism evidence="3 4">
    <name type="scientific">Miscanthus lutarioriparius</name>
    <dbReference type="NCBI Taxonomy" id="422564"/>
    <lineage>
        <taxon>Eukaryota</taxon>
        <taxon>Viridiplantae</taxon>
        <taxon>Streptophyta</taxon>
        <taxon>Embryophyta</taxon>
        <taxon>Tracheophyta</taxon>
        <taxon>Spermatophyta</taxon>
        <taxon>Magnoliopsida</taxon>
        <taxon>Liliopsida</taxon>
        <taxon>Poales</taxon>
        <taxon>Poaceae</taxon>
        <taxon>PACMAD clade</taxon>
        <taxon>Panicoideae</taxon>
        <taxon>Andropogonodae</taxon>
        <taxon>Andropogoneae</taxon>
        <taxon>Saccharinae</taxon>
        <taxon>Miscanthus</taxon>
    </lineage>
</organism>
<evidence type="ECO:0000256" key="2">
    <source>
        <dbReference type="SAM" id="SignalP"/>
    </source>
</evidence>
<dbReference type="EMBL" id="CAJGYO010000006">
    <property type="protein sequence ID" value="CAD6239541.1"/>
    <property type="molecule type" value="Genomic_DNA"/>
</dbReference>
<evidence type="ECO:0000256" key="1">
    <source>
        <dbReference type="SAM" id="MobiDB-lite"/>
    </source>
</evidence>
<evidence type="ECO:0000313" key="3">
    <source>
        <dbReference type="EMBL" id="CAD6239541.1"/>
    </source>
</evidence>
<name>A0A811P8N1_9POAL</name>
<reference evidence="3" key="1">
    <citation type="submission" date="2020-10" db="EMBL/GenBank/DDBJ databases">
        <authorList>
            <person name="Han B."/>
            <person name="Lu T."/>
            <person name="Zhao Q."/>
            <person name="Huang X."/>
            <person name="Zhao Y."/>
        </authorList>
    </citation>
    <scope>NUCLEOTIDE SEQUENCE</scope>
</reference>
<protein>
    <submittedName>
        <fullName evidence="3">Uncharacterized protein</fullName>
    </submittedName>
</protein>
<feature type="compositionally biased region" description="Low complexity" evidence="1">
    <location>
        <begin position="50"/>
        <end position="64"/>
    </location>
</feature>
<feature type="region of interest" description="Disordered" evidence="1">
    <location>
        <begin position="50"/>
        <end position="86"/>
    </location>
</feature>
<feature type="chain" id="PRO_5032677390" evidence="2">
    <location>
        <begin position="29"/>
        <end position="86"/>
    </location>
</feature>